<dbReference type="RefSeq" id="XP_056043667.1">
    <property type="nucleotide sequence ID" value="XM_056187481.1"/>
</dbReference>
<evidence type="ECO:0000259" key="6">
    <source>
        <dbReference type="Pfam" id="PF00955"/>
    </source>
</evidence>
<dbReference type="EMBL" id="JARPMG010000005">
    <property type="protein sequence ID" value="KAJ8100217.1"/>
    <property type="molecule type" value="Genomic_DNA"/>
</dbReference>
<evidence type="ECO:0000313" key="7">
    <source>
        <dbReference type="EMBL" id="KAJ8100217.1"/>
    </source>
</evidence>
<organism evidence="7 8">
    <name type="scientific">Lipomyces tetrasporus</name>
    <dbReference type="NCBI Taxonomy" id="54092"/>
    <lineage>
        <taxon>Eukaryota</taxon>
        <taxon>Fungi</taxon>
        <taxon>Dikarya</taxon>
        <taxon>Ascomycota</taxon>
        <taxon>Saccharomycotina</taxon>
        <taxon>Lipomycetes</taxon>
        <taxon>Lipomycetales</taxon>
        <taxon>Lipomycetaceae</taxon>
        <taxon>Lipomyces</taxon>
    </lineage>
</organism>
<dbReference type="GO" id="GO:0005886">
    <property type="term" value="C:plasma membrane"/>
    <property type="evidence" value="ECO:0007669"/>
    <property type="project" value="TreeGrafter"/>
</dbReference>
<dbReference type="GO" id="GO:0006820">
    <property type="term" value="P:monoatomic anion transport"/>
    <property type="evidence" value="ECO:0007669"/>
    <property type="project" value="InterPro"/>
</dbReference>
<dbReference type="GO" id="GO:0050801">
    <property type="term" value="P:monoatomic ion homeostasis"/>
    <property type="evidence" value="ECO:0007669"/>
    <property type="project" value="TreeGrafter"/>
</dbReference>
<evidence type="ECO:0000256" key="4">
    <source>
        <dbReference type="ARBA" id="ARBA00023136"/>
    </source>
</evidence>
<dbReference type="PANTHER" id="PTHR11453">
    <property type="entry name" value="ANION EXCHANGE PROTEIN"/>
    <property type="match status" value="1"/>
</dbReference>
<feature type="transmembrane region" description="Helical" evidence="5">
    <location>
        <begin position="42"/>
        <end position="62"/>
    </location>
</feature>
<dbReference type="Proteomes" id="UP001217417">
    <property type="component" value="Unassembled WGS sequence"/>
</dbReference>
<dbReference type="AlphaFoldDB" id="A0AAD7QUY7"/>
<reference evidence="7" key="1">
    <citation type="submission" date="2023-03" db="EMBL/GenBank/DDBJ databases">
        <title>Near-Complete genome sequence of Lipomyces tetrasporous NRRL Y-64009, an oleaginous yeast capable of growing on lignocellulosic hydrolysates.</title>
        <authorList>
            <consortium name="Lawrence Berkeley National Laboratory"/>
            <person name="Jagtap S.S."/>
            <person name="Liu J.-J."/>
            <person name="Walukiewicz H.E."/>
            <person name="Pangilinan J."/>
            <person name="Lipzen A."/>
            <person name="Ahrendt S."/>
            <person name="Koriabine M."/>
            <person name="Cobaugh K."/>
            <person name="Salamov A."/>
            <person name="Yoshinaga Y."/>
            <person name="Ng V."/>
            <person name="Daum C."/>
            <person name="Grigoriev I.V."/>
            <person name="Slininger P.J."/>
            <person name="Dien B.S."/>
            <person name="Jin Y.-S."/>
            <person name="Rao C.V."/>
        </authorList>
    </citation>
    <scope>NUCLEOTIDE SEQUENCE</scope>
    <source>
        <strain evidence="7">NRRL Y-64009</strain>
    </source>
</reference>
<keyword evidence="2 5" id="KW-0812">Transmembrane</keyword>
<keyword evidence="8" id="KW-1185">Reference proteome</keyword>
<feature type="transmembrane region" description="Helical" evidence="5">
    <location>
        <begin position="12"/>
        <end position="30"/>
    </location>
</feature>
<proteinExistence type="predicted"/>
<evidence type="ECO:0000256" key="3">
    <source>
        <dbReference type="ARBA" id="ARBA00022989"/>
    </source>
</evidence>
<dbReference type="Pfam" id="PF00955">
    <property type="entry name" value="HCO3_cotransp"/>
    <property type="match status" value="1"/>
</dbReference>
<dbReference type="GeneID" id="80882647"/>
<feature type="domain" description="Bicarbonate transporter-like transmembrane" evidence="6">
    <location>
        <begin position="1"/>
        <end position="100"/>
    </location>
</feature>
<gene>
    <name evidence="7" type="ORF">POJ06DRAFT_252084</name>
</gene>
<dbReference type="GO" id="GO:0046713">
    <property type="term" value="P:borate transport"/>
    <property type="evidence" value="ECO:0007669"/>
    <property type="project" value="TreeGrafter"/>
</dbReference>
<dbReference type="InterPro" id="IPR003020">
    <property type="entry name" value="HCO3_transpt_euk"/>
</dbReference>
<comment type="subcellular location">
    <subcellularLocation>
        <location evidence="1">Membrane</location>
        <topology evidence="1">Multi-pass membrane protein</topology>
    </subcellularLocation>
</comment>
<keyword evidence="4 5" id="KW-0472">Membrane</keyword>
<dbReference type="PANTHER" id="PTHR11453:SF38">
    <property type="entry name" value="ANION TRANSPORTER (EUROFUNG)"/>
    <property type="match status" value="1"/>
</dbReference>
<evidence type="ECO:0000256" key="5">
    <source>
        <dbReference type="SAM" id="Phobius"/>
    </source>
</evidence>
<dbReference type="InterPro" id="IPR011531">
    <property type="entry name" value="HCO3_transpt-like_TM_dom"/>
</dbReference>
<evidence type="ECO:0000256" key="1">
    <source>
        <dbReference type="ARBA" id="ARBA00004141"/>
    </source>
</evidence>
<accession>A0AAD7QUY7</accession>
<evidence type="ECO:0000256" key="2">
    <source>
        <dbReference type="ARBA" id="ARBA00022692"/>
    </source>
</evidence>
<keyword evidence="3 5" id="KW-1133">Transmembrane helix</keyword>
<comment type="caution">
    <text evidence="7">The sequence shown here is derived from an EMBL/GenBank/DDBJ whole genome shotgun (WGS) entry which is preliminary data.</text>
</comment>
<sequence length="160" mass="18167">MVFSILGAQPLTIVGITGLISLFNYTIYDIITQYDPSIYPQFMCWTAIWAAIFHWLVALWNMCDYTRYATEFSSESFGMYVGIIYIVKGVEELVSEFSTKGSAAGYLSSMIAILYSRLYMLSRSWDQAPSGNLGAEAYWQIMPMLSAPYSWWAFQVSLAI</sequence>
<evidence type="ECO:0000313" key="8">
    <source>
        <dbReference type="Proteomes" id="UP001217417"/>
    </source>
</evidence>
<dbReference type="GO" id="GO:0005452">
    <property type="term" value="F:solute:inorganic anion antiporter activity"/>
    <property type="evidence" value="ECO:0007669"/>
    <property type="project" value="InterPro"/>
</dbReference>
<name>A0AAD7QUY7_9ASCO</name>
<protein>
    <recommendedName>
        <fullName evidence="6">Bicarbonate transporter-like transmembrane domain-containing protein</fullName>
    </recommendedName>
</protein>